<evidence type="ECO:0000313" key="8">
    <source>
        <dbReference type="Proteomes" id="UP000006054"/>
    </source>
</evidence>
<dbReference type="PRINTS" id="PR00344">
    <property type="entry name" value="BCTRLSENSOR"/>
</dbReference>
<sequence>MNSFDSCAKYYYMKHSILYIFLLPLLFFTQYSFSQSIGLRHYDVDEGLPQGDIYGMAQDKNGFLWVATGNGLARFDGHDMQPFTQSDGLADNFITTLATDSIRNGAWLGHPQGLLSYHDRQTDSIWVVTSLAQNLLSRIQQIYIEEEQIWALTEREGVFKVSFNNENQTNESQKNFNYQTSYFPLVSTHTERCNVFEKLSSNEFLVGTDSGLFVASLKDEKFIFTQQIKALKGIQIHSITRKKQAQIGFWIGTKDNGIYNFFSNNNVKKAFSSRTEIANQYITSILEDKRGKLWIGTKNNGLFRVESTKKDEKVVSIEHYTPKNGLPSSAISCILQDYEGSIWIGTGNNGLVQMLNEMFEIYTYTHGLASENILSTLRLDENILLLGTEQNIISLTKQGDSTVFKPYLNALHQTTVRTLFKDYLGKIWIGTEKKGLFTYDPATNFLKSIRDVPDKTINKITADDNGNIWIATNSWGLFKYIKSENRFTQILPTKTVQLNRIQNIYKDRQNRIWIASSDYTLSYWKDDKLTVLDAISEFSQVKATCFAEDAENTLWIGSEGSGIFAYSESGIEKYTTANGLASNYSYFIAADRNYNIWIGSRKGITRLRPKDDLAKIYHQSDGLIGTEANRSAVEKDFNGDLWFGTTRGLIHYIGQNDHINLVRPKVVLSGFRIFGDEQNFEENLVLPYNDYSLRFDFKTITFRYPDKVKFKYRLKGFDKNWSEIMTQNFAYYSHLEDGNYSFEVLATNDDGIWAKIPAIYSFKIATPIWKKSWFLTICTLIGFIVLVGYVRLRTNSLEKKRRDLELEVTKQTNKLKIQNKELALTNSLLKESENELSQSNSIKDRMFSIISHDLRAPLATLQNFLKMFISYRNAFTDEEIGKITKDINKSLGNVGDLLENLLQWSRAQMGHLETQLEPLLITDHIQKNIELLLPTAKNKKINLQVSEIEDNILVEADANLLNFILRNLIGNAIKFTDIGGTVTVGAMFITSNDKNAHKTIHIWVRDTGMGMSDEVAKKIFITDQHVTTRGTANEKGTGLGLMVCKEFVEKQNGKIWVESIEKQGTTFTFSMKEGKIKE</sequence>
<feature type="domain" description="Histidine kinase" evidence="6">
    <location>
        <begin position="849"/>
        <end position="1075"/>
    </location>
</feature>
<dbReference type="Pfam" id="PF07494">
    <property type="entry name" value="Reg_prop"/>
    <property type="match status" value="5"/>
</dbReference>
<keyword evidence="5" id="KW-0472">Membrane</keyword>
<dbReference type="InterPro" id="IPR011110">
    <property type="entry name" value="Reg_prop"/>
</dbReference>
<dbReference type="InterPro" id="IPR005467">
    <property type="entry name" value="His_kinase_dom"/>
</dbReference>
<dbReference type="OrthoDB" id="9809670at2"/>
<evidence type="ECO:0000256" key="5">
    <source>
        <dbReference type="SAM" id="Phobius"/>
    </source>
</evidence>
<dbReference type="KEGG" id="fli:Fleli_2548"/>
<keyword evidence="3" id="KW-0597">Phosphoprotein</keyword>
<keyword evidence="7" id="KW-0418">Kinase</keyword>
<feature type="transmembrane region" description="Helical" evidence="5">
    <location>
        <begin position="773"/>
        <end position="792"/>
    </location>
</feature>
<feature type="coiled-coil region" evidence="4">
    <location>
        <begin position="794"/>
        <end position="835"/>
    </location>
</feature>
<dbReference type="CDD" id="cd00075">
    <property type="entry name" value="HATPase"/>
    <property type="match status" value="1"/>
</dbReference>
<dbReference type="EC" id="2.7.13.3" evidence="2"/>
<dbReference type="Gene3D" id="1.10.287.130">
    <property type="match status" value="1"/>
</dbReference>
<protein>
    <recommendedName>
        <fullName evidence="2">histidine kinase</fullName>
        <ecNumber evidence="2">2.7.13.3</ecNumber>
    </recommendedName>
</protein>
<evidence type="ECO:0000256" key="4">
    <source>
        <dbReference type="SAM" id="Coils"/>
    </source>
</evidence>
<keyword evidence="4" id="KW-0175">Coiled coil</keyword>
<dbReference type="InterPro" id="IPR003594">
    <property type="entry name" value="HATPase_dom"/>
</dbReference>
<dbReference type="PROSITE" id="PS50109">
    <property type="entry name" value="HIS_KIN"/>
    <property type="match status" value="1"/>
</dbReference>
<evidence type="ECO:0000259" key="6">
    <source>
        <dbReference type="PROSITE" id="PS50109"/>
    </source>
</evidence>
<dbReference type="InterPro" id="IPR011123">
    <property type="entry name" value="Y_Y_Y"/>
</dbReference>
<dbReference type="SUPFAM" id="SSF63829">
    <property type="entry name" value="Calcium-dependent phosphotriesterase"/>
    <property type="match status" value="3"/>
</dbReference>
<dbReference type="InterPro" id="IPR015943">
    <property type="entry name" value="WD40/YVTN_repeat-like_dom_sf"/>
</dbReference>
<evidence type="ECO:0000256" key="1">
    <source>
        <dbReference type="ARBA" id="ARBA00000085"/>
    </source>
</evidence>
<dbReference type="SUPFAM" id="SSF55874">
    <property type="entry name" value="ATPase domain of HSP90 chaperone/DNA topoisomerase II/histidine kinase"/>
    <property type="match status" value="1"/>
</dbReference>
<dbReference type="Proteomes" id="UP000006054">
    <property type="component" value="Chromosome"/>
</dbReference>
<keyword evidence="7" id="KW-0808">Transferase</keyword>
<dbReference type="Pfam" id="PF02518">
    <property type="entry name" value="HATPase_c"/>
    <property type="match status" value="1"/>
</dbReference>
<name>I4ALS8_BERLS</name>
<evidence type="ECO:0000256" key="3">
    <source>
        <dbReference type="ARBA" id="ARBA00022553"/>
    </source>
</evidence>
<dbReference type="Gene3D" id="3.30.565.10">
    <property type="entry name" value="Histidine kinase-like ATPase, C-terminal domain"/>
    <property type="match status" value="1"/>
</dbReference>
<dbReference type="eggNOG" id="COG3292">
    <property type="taxonomic scope" value="Bacteria"/>
</dbReference>
<dbReference type="STRING" id="880071.Fleli_2548"/>
<dbReference type="Gene3D" id="2.60.40.10">
    <property type="entry name" value="Immunoglobulins"/>
    <property type="match status" value="1"/>
</dbReference>
<dbReference type="InterPro" id="IPR036097">
    <property type="entry name" value="HisK_dim/P_sf"/>
</dbReference>
<dbReference type="InterPro" id="IPR003661">
    <property type="entry name" value="HisK_dim/P_dom"/>
</dbReference>
<dbReference type="SMART" id="SM00388">
    <property type="entry name" value="HisKA"/>
    <property type="match status" value="1"/>
</dbReference>
<keyword evidence="5" id="KW-1133">Transmembrane helix</keyword>
<gene>
    <name evidence="7" type="ordered locus">Fleli_2548</name>
</gene>
<dbReference type="CDD" id="cd00082">
    <property type="entry name" value="HisKA"/>
    <property type="match status" value="1"/>
</dbReference>
<accession>I4ALS8</accession>
<dbReference type="InterPro" id="IPR004358">
    <property type="entry name" value="Sig_transdc_His_kin-like_C"/>
</dbReference>
<reference evidence="8" key="1">
    <citation type="submission" date="2012-06" db="EMBL/GenBank/DDBJ databases">
        <title>The complete genome of Flexibacter litoralis DSM 6794.</title>
        <authorList>
            <person name="Lucas S."/>
            <person name="Copeland A."/>
            <person name="Lapidus A."/>
            <person name="Glavina del Rio T."/>
            <person name="Dalin E."/>
            <person name="Tice H."/>
            <person name="Bruce D."/>
            <person name="Goodwin L."/>
            <person name="Pitluck S."/>
            <person name="Peters L."/>
            <person name="Ovchinnikova G."/>
            <person name="Lu M."/>
            <person name="Kyrpides N."/>
            <person name="Mavromatis K."/>
            <person name="Ivanova N."/>
            <person name="Brettin T."/>
            <person name="Detter J.C."/>
            <person name="Han C."/>
            <person name="Larimer F."/>
            <person name="Land M."/>
            <person name="Hauser L."/>
            <person name="Markowitz V."/>
            <person name="Cheng J.-F."/>
            <person name="Hugenholtz P."/>
            <person name="Woyke T."/>
            <person name="Wu D."/>
            <person name="Spring S."/>
            <person name="Lang E."/>
            <person name="Kopitz M."/>
            <person name="Brambilla E."/>
            <person name="Klenk H.-P."/>
            <person name="Eisen J.A."/>
        </authorList>
    </citation>
    <scope>NUCLEOTIDE SEQUENCE [LARGE SCALE GENOMIC DNA]</scope>
    <source>
        <strain evidence="8">ATCC 23117 / DSM 6794 / NBRC 15988 / NCIMB 1366 / Sio-4</strain>
    </source>
</reference>
<dbReference type="GO" id="GO:0000155">
    <property type="term" value="F:phosphorelay sensor kinase activity"/>
    <property type="evidence" value="ECO:0007669"/>
    <property type="project" value="InterPro"/>
</dbReference>
<dbReference type="SMART" id="SM00387">
    <property type="entry name" value="HATPase_c"/>
    <property type="match status" value="1"/>
</dbReference>
<dbReference type="PANTHER" id="PTHR43547">
    <property type="entry name" value="TWO-COMPONENT HISTIDINE KINASE"/>
    <property type="match status" value="1"/>
</dbReference>
<proteinExistence type="predicted"/>
<evidence type="ECO:0000256" key="2">
    <source>
        <dbReference type="ARBA" id="ARBA00012438"/>
    </source>
</evidence>
<comment type="catalytic activity">
    <reaction evidence="1">
        <text>ATP + protein L-histidine = ADP + protein N-phospho-L-histidine.</text>
        <dbReference type="EC" id="2.7.13.3"/>
    </reaction>
</comment>
<dbReference type="eggNOG" id="COG2205">
    <property type="taxonomic scope" value="Bacteria"/>
</dbReference>
<dbReference type="InterPro" id="IPR013783">
    <property type="entry name" value="Ig-like_fold"/>
</dbReference>
<dbReference type="EMBL" id="CP003345">
    <property type="protein sequence ID" value="AFM04913.1"/>
    <property type="molecule type" value="Genomic_DNA"/>
</dbReference>
<dbReference type="PANTHER" id="PTHR43547:SF2">
    <property type="entry name" value="HYBRID SIGNAL TRANSDUCTION HISTIDINE KINASE C"/>
    <property type="match status" value="1"/>
</dbReference>
<dbReference type="AlphaFoldDB" id="I4ALS8"/>
<keyword evidence="8" id="KW-1185">Reference proteome</keyword>
<evidence type="ECO:0000313" key="7">
    <source>
        <dbReference type="EMBL" id="AFM04913.1"/>
    </source>
</evidence>
<keyword evidence="5" id="KW-0812">Transmembrane</keyword>
<dbReference type="Pfam" id="PF00512">
    <property type="entry name" value="HisKA"/>
    <property type="match status" value="1"/>
</dbReference>
<dbReference type="HOGENOM" id="CLU_000445_28_2_10"/>
<organism evidence="7 8">
    <name type="scientific">Bernardetia litoralis (strain ATCC 23117 / DSM 6794 / NBRC 15988 / NCIMB 1366 / Fx l1 / Sio-4)</name>
    <name type="common">Flexibacter litoralis</name>
    <dbReference type="NCBI Taxonomy" id="880071"/>
    <lineage>
        <taxon>Bacteria</taxon>
        <taxon>Pseudomonadati</taxon>
        <taxon>Bacteroidota</taxon>
        <taxon>Cytophagia</taxon>
        <taxon>Cytophagales</taxon>
        <taxon>Bernardetiaceae</taxon>
        <taxon>Bernardetia</taxon>
    </lineage>
</organism>
<dbReference type="Pfam" id="PF07495">
    <property type="entry name" value="Y_Y_Y"/>
    <property type="match status" value="1"/>
</dbReference>
<dbReference type="InterPro" id="IPR036890">
    <property type="entry name" value="HATPase_C_sf"/>
</dbReference>
<dbReference type="Gene3D" id="2.130.10.10">
    <property type="entry name" value="YVTN repeat-like/Quinoprotein amine dehydrogenase"/>
    <property type="match status" value="2"/>
</dbReference>
<dbReference type="SUPFAM" id="SSF47384">
    <property type="entry name" value="Homodimeric domain of signal transducing histidine kinase"/>
    <property type="match status" value="1"/>
</dbReference>